<dbReference type="Gene3D" id="1.10.1410.10">
    <property type="match status" value="1"/>
</dbReference>
<dbReference type="GO" id="GO:0005634">
    <property type="term" value="C:nucleus"/>
    <property type="evidence" value="ECO:0007669"/>
    <property type="project" value="TreeGrafter"/>
</dbReference>
<dbReference type="GO" id="GO:1990817">
    <property type="term" value="F:poly(A) RNA polymerase activity"/>
    <property type="evidence" value="ECO:0007669"/>
    <property type="project" value="TreeGrafter"/>
</dbReference>
<evidence type="ECO:0000313" key="2">
    <source>
        <dbReference type="EMBL" id="CAD2133359.1"/>
    </source>
</evidence>
<comment type="caution">
    <text evidence="2">The sequence shown here is derived from an EMBL/GenBank/DDBJ whole genome shotgun (WGS) entry which is preliminary data.</text>
</comment>
<proteinExistence type="predicted"/>
<dbReference type="PANTHER" id="PTHR10682">
    <property type="entry name" value="POLY A POLYMERASE"/>
    <property type="match status" value="1"/>
</dbReference>
<sequence>MKILILLGFETGSSEKRGTKNEGNDGTQMSIITPGFPEQNTTFNVNKFTLKRIVMEFKRGFTLINRESTSVWNELTAEVDWKTRYNYFILILCRAGEVEVKNNKNIYTLYFF</sequence>
<organism evidence="2 3">
    <name type="scientific">Meloidogyne enterolobii</name>
    <name type="common">Root-knot nematode worm</name>
    <name type="synonym">Meloidogyne mayaguensis</name>
    <dbReference type="NCBI Taxonomy" id="390850"/>
    <lineage>
        <taxon>Eukaryota</taxon>
        <taxon>Metazoa</taxon>
        <taxon>Ecdysozoa</taxon>
        <taxon>Nematoda</taxon>
        <taxon>Chromadorea</taxon>
        <taxon>Rhabditida</taxon>
        <taxon>Tylenchina</taxon>
        <taxon>Tylenchomorpha</taxon>
        <taxon>Tylenchoidea</taxon>
        <taxon>Meloidogynidae</taxon>
        <taxon>Meloidogyninae</taxon>
        <taxon>Meloidogyne</taxon>
    </lineage>
</organism>
<name>A0A6V7TSY6_MELEN</name>
<dbReference type="Proteomes" id="UP000580250">
    <property type="component" value="Unassembled WGS sequence"/>
</dbReference>
<reference evidence="2 3" key="1">
    <citation type="submission" date="2020-08" db="EMBL/GenBank/DDBJ databases">
        <authorList>
            <person name="Koutsovoulos G."/>
            <person name="Danchin GJ E."/>
        </authorList>
    </citation>
    <scope>NUCLEOTIDE SEQUENCE [LARGE SCALE GENOMIC DNA]</scope>
</reference>
<accession>A0A6V7TSY6</accession>
<dbReference type="SUPFAM" id="SSF81631">
    <property type="entry name" value="PAP/OAS1 substrate-binding domain"/>
    <property type="match status" value="1"/>
</dbReference>
<protein>
    <submittedName>
        <fullName evidence="2">Uncharacterized protein</fullName>
    </submittedName>
</protein>
<evidence type="ECO:0000256" key="1">
    <source>
        <dbReference type="SAM" id="MobiDB-lite"/>
    </source>
</evidence>
<dbReference type="AlphaFoldDB" id="A0A6V7TSY6"/>
<feature type="region of interest" description="Disordered" evidence="1">
    <location>
        <begin position="13"/>
        <end position="33"/>
    </location>
</feature>
<dbReference type="OrthoDB" id="412748at2759"/>
<dbReference type="EMBL" id="CAJEWN010000013">
    <property type="protein sequence ID" value="CAD2133359.1"/>
    <property type="molecule type" value="Genomic_DNA"/>
</dbReference>
<gene>
    <name evidence="2" type="ORF">MENT_LOCUS3996</name>
</gene>
<evidence type="ECO:0000313" key="3">
    <source>
        <dbReference type="Proteomes" id="UP000580250"/>
    </source>
</evidence>
<dbReference type="PANTHER" id="PTHR10682:SF10">
    <property type="entry name" value="POLYNUCLEOTIDE ADENYLYLTRANSFERASE"/>
    <property type="match status" value="1"/>
</dbReference>
<feature type="compositionally biased region" description="Basic and acidic residues" evidence="1">
    <location>
        <begin position="13"/>
        <end position="23"/>
    </location>
</feature>